<dbReference type="AlphaFoldDB" id="A0AAP0PCX5"/>
<keyword evidence="2" id="KW-1185">Reference proteome</keyword>
<evidence type="ECO:0000313" key="1">
    <source>
        <dbReference type="EMBL" id="KAK9136090.1"/>
    </source>
</evidence>
<name>A0AAP0PCX5_9MAGN</name>
<gene>
    <name evidence="1" type="ORF">Syun_015420</name>
</gene>
<proteinExistence type="predicted"/>
<sequence length="80" mass="8777">MLLFPTYNLSFTHELVTFFANSSLLIRTTHALTDLPSPLQSSTQSSSIYPLNLSGSPQSHFPLESSSLFPVAIALRPSPR</sequence>
<comment type="caution">
    <text evidence="1">The sequence shown here is derived from an EMBL/GenBank/DDBJ whole genome shotgun (WGS) entry which is preliminary data.</text>
</comment>
<protein>
    <submittedName>
        <fullName evidence="1">Uncharacterized protein</fullName>
    </submittedName>
</protein>
<evidence type="ECO:0000313" key="2">
    <source>
        <dbReference type="Proteomes" id="UP001420932"/>
    </source>
</evidence>
<accession>A0AAP0PCX5</accession>
<organism evidence="1 2">
    <name type="scientific">Stephania yunnanensis</name>
    <dbReference type="NCBI Taxonomy" id="152371"/>
    <lineage>
        <taxon>Eukaryota</taxon>
        <taxon>Viridiplantae</taxon>
        <taxon>Streptophyta</taxon>
        <taxon>Embryophyta</taxon>
        <taxon>Tracheophyta</taxon>
        <taxon>Spermatophyta</taxon>
        <taxon>Magnoliopsida</taxon>
        <taxon>Ranunculales</taxon>
        <taxon>Menispermaceae</taxon>
        <taxon>Menispermoideae</taxon>
        <taxon>Cissampelideae</taxon>
        <taxon>Stephania</taxon>
    </lineage>
</organism>
<reference evidence="1 2" key="1">
    <citation type="submission" date="2024-01" db="EMBL/GenBank/DDBJ databases">
        <title>Genome assemblies of Stephania.</title>
        <authorList>
            <person name="Yang L."/>
        </authorList>
    </citation>
    <scope>NUCLEOTIDE SEQUENCE [LARGE SCALE GENOMIC DNA]</scope>
    <source>
        <strain evidence="1">YNDBR</strain>
        <tissue evidence="1">Leaf</tissue>
    </source>
</reference>
<dbReference type="Proteomes" id="UP001420932">
    <property type="component" value="Unassembled WGS sequence"/>
</dbReference>
<dbReference type="EMBL" id="JBBNAF010000006">
    <property type="protein sequence ID" value="KAK9136090.1"/>
    <property type="molecule type" value="Genomic_DNA"/>
</dbReference>